<dbReference type="Proteomes" id="UP001187192">
    <property type="component" value="Unassembled WGS sequence"/>
</dbReference>
<keyword evidence="3" id="KW-0472">Membrane</keyword>
<dbReference type="GO" id="GO:0019722">
    <property type="term" value="P:calcium-mediated signaling"/>
    <property type="evidence" value="ECO:0007669"/>
    <property type="project" value="UniProtKB-UniRule"/>
</dbReference>
<dbReference type="Gene3D" id="1.10.238.10">
    <property type="entry name" value="EF-hand"/>
    <property type="match status" value="1"/>
</dbReference>
<evidence type="ECO:0000313" key="6">
    <source>
        <dbReference type="Proteomes" id="UP001187192"/>
    </source>
</evidence>
<sequence length="116" mass="12964">MSTEMVTSEFGEFVQALSIFHPKTPEEVKIKSEGDGAGFLNESDLILSDDVVEMIVDKTFKEADAKGDGKIDEEEWKDETHDGDGNFSFTKRMLAHLCEETTKIILSFLCPIFPLA</sequence>
<reference evidence="5" key="1">
    <citation type="submission" date="2023-07" db="EMBL/GenBank/DDBJ databases">
        <title>draft genome sequence of fig (Ficus carica).</title>
        <authorList>
            <person name="Takahashi T."/>
            <person name="Nishimura K."/>
        </authorList>
    </citation>
    <scope>NUCLEOTIDE SEQUENCE</scope>
</reference>
<evidence type="ECO:0000256" key="3">
    <source>
        <dbReference type="RuleBase" id="RU369080"/>
    </source>
</evidence>
<dbReference type="PANTHER" id="PTHR23056:SF110">
    <property type="entry name" value="CALMODULIN"/>
    <property type="match status" value="1"/>
</dbReference>
<dbReference type="InterPro" id="IPR002048">
    <property type="entry name" value="EF_hand_dom"/>
</dbReference>
<dbReference type="GO" id="GO:0005509">
    <property type="term" value="F:calcium ion binding"/>
    <property type="evidence" value="ECO:0007669"/>
    <property type="project" value="UniProtKB-UniRule"/>
</dbReference>
<proteinExistence type="inferred from homology"/>
<gene>
    <name evidence="5" type="ORF">TIFTF001_012119</name>
</gene>
<protein>
    <recommendedName>
        <fullName evidence="3">Calcineurin B-like protein</fullName>
    </recommendedName>
</protein>
<dbReference type="InterPro" id="IPR045198">
    <property type="entry name" value="CNBL1-10"/>
</dbReference>
<comment type="similarity">
    <text evidence="2 3">Belongs to the calcineurin regulatory subunit family.</text>
</comment>
<keyword evidence="1 3" id="KW-0677">Repeat</keyword>
<dbReference type="SUPFAM" id="SSF47473">
    <property type="entry name" value="EF-hand"/>
    <property type="match status" value="1"/>
</dbReference>
<dbReference type="GO" id="GO:0016020">
    <property type="term" value="C:membrane"/>
    <property type="evidence" value="ECO:0007669"/>
    <property type="project" value="UniProtKB-SubCell"/>
</dbReference>
<keyword evidence="3" id="KW-0479">Metal-binding</keyword>
<name>A0AA88DI06_FICCA</name>
<comment type="caution">
    <text evidence="5">The sequence shown here is derived from an EMBL/GenBank/DDBJ whole genome shotgun (WGS) entry which is preliminary data.</text>
</comment>
<dbReference type="Gramene" id="FCD_00033755-RA">
    <property type="protein sequence ID" value="FCD_00033755-RA:cds"/>
    <property type="gene ID" value="FCD_00033755"/>
</dbReference>
<evidence type="ECO:0000313" key="5">
    <source>
        <dbReference type="EMBL" id="GMN42909.1"/>
    </source>
</evidence>
<comment type="subcellular location">
    <subcellularLocation>
        <location evidence="3">Membrane</location>
    </subcellularLocation>
</comment>
<evidence type="ECO:0000256" key="2">
    <source>
        <dbReference type="ARBA" id="ARBA00023774"/>
    </source>
</evidence>
<dbReference type="GO" id="GO:0019900">
    <property type="term" value="F:kinase binding"/>
    <property type="evidence" value="ECO:0007669"/>
    <property type="project" value="UniProtKB-UniRule"/>
</dbReference>
<dbReference type="PROSITE" id="PS50222">
    <property type="entry name" value="EF_HAND_2"/>
    <property type="match status" value="1"/>
</dbReference>
<dbReference type="PANTHER" id="PTHR23056">
    <property type="entry name" value="CALCINEURIN B"/>
    <property type="match status" value="1"/>
</dbReference>
<feature type="domain" description="EF-hand" evidence="4">
    <location>
        <begin position="51"/>
        <end position="86"/>
    </location>
</feature>
<keyword evidence="6" id="KW-1185">Reference proteome</keyword>
<dbReference type="EMBL" id="BTGU01000015">
    <property type="protein sequence ID" value="GMN42909.1"/>
    <property type="molecule type" value="Genomic_DNA"/>
</dbReference>
<keyword evidence="3" id="KW-0106">Calcium</keyword>
<dbReference type="AlphaFoldDB" id="A0AA88DI06"/>
<evidence type="ECO:0000259" key="4">
    <source>
        <dbReference type="PROSITE" id="PS50222"/>
    </source>
</evidence>
<dbReference type="InterPro" id="IPR011992">
    <property type="entry name" value="EF-hand-dom_pair"/>
</dbReference>
<dbReference type="Pfam" id="PF13202">
    <property type="entry name" value="EF-hand_5"/>
    <property type="match status" value="1"/>
</dbReference>
<evidence type="ECO:0000256" key="1">
    <source>
        <dbReference type="ARBA" id="ARBA00022737"/>
    </source>
</evidence>
<accession>A0AA88DI06</accession>
<comment type="subunit">
    <text evidence="3">Homodimer. Interacts with CIPK.</text>
</comment>
<comment type="function">
    <text evidence="3">Acts as a calcium sensor. CBL proteins interact with CIPK serine-threonine protein kinases. Binding of a CBL protein to the regulatory NAF domain of a CIPK protein lead to the activation of the kinase in a calcium-dependent manner.</text>
</comment>
<organism evidence="5 6">
    <name type="scientific">Ficus carica</name>
    <name type="common">Common fig</name>
    <dbReference type="NCBI Taxonomy" id="3494"/>
    <lineage>
        <taxon>Eukaryota</taxon>
        <taxon>Viridiplantae</taxon>
        <taxon>Streptophyta</taxon>
        <taxon>Embryophyta</taxon>
        <taxon>Tracheophyta</taxon>
        <taxon>Spermatophyta</taxon>
        <taxon>Magnoliopsida</taxon>
        <taxon>eudicotyledons</taxon>
        <taxon>Gunneridae</taxon>
        <taxon>Pentapetalae</taxon>
        <taxon>rosids</taxon>
        <taxon>fabids</taxon>
        <taxon>Rosales</taxon>
        <taxon>Moraceae</taxon>
        <taxon>Ficeae</taxon>
        <taxon>Ficus</taxon>
    </lineage>
</organism>